<feature type="transmembrane region" description="Helical" evidence="10">
    <location>
        <begin position="176"/>
        <end position="209"/>
    </location>
</feature>
<reference evidence="11" key="1">
    <citation type="submission" date="2015-12" db="EMBL/GenBank/DDBJ databases">
        <authorList>
            <person name="Shamseldin A."/>
            <person name="Moawad H."/>
            <person name="Abd El-Rahim W.M."/>
            <person name="Sadowsky M.J."/>
        </authorList>
    </citation>
    <scope>NUCLEOTIDE SEQUENCE</scope>
</reference>
<dbReference type="EMBL" id="KU291837">
    <property type="protein sequence ID" value="AOE48087.1"/>
    <property type="molecule type" value="mRNA"/>
</dbReference>
<comment type="caution">
    <text evidence="10">Lacks conserved residue(s) required for the propagation of feature annotation.</text>
</comment>
<name>A0A1B3B7A8_SCAPY</name>
<feature type="transmembrane region" description="Helical" evidence="10">
    <location>
        <begin position="345"/>
        <end position="363"/>
    </location>
</feature>
<proteinExistence type="evidence at transcript level"/>
<accession>A0A1B3B7A8</accession>
<feature type="transmembrane region" description="Helical" evidence="10">
    <location>
        <begin position="316"/>
        <end position="339"/>
    </location>
</feature>
<organism evidence="11">
    <name type="scientific">Scaeva pyrastri</name>
    <name type="common">Hoverfly</name>
    <name type="synonym">Musca pyrastri</name>
    <dbReference type="NCBI Taxonomy" id="219539"/>
    <lineage>
        <taxon>Eukaryota</taxon>
        <taxon>Metazoa</taxon>
        <taxon>Ecdysozoa</taxon>
        <taxon>Arthropoda</taxon>
        <taxon>Hexapoda</taxon>
        <taxon>Insecta</taxon>
        <taxon>Pterygota</taxon>
        <taxon>Neoptera</taxon>
        <taxon>Endopterygota</taxon>
        <taxon>Diptera</taxon>
        <taxon>Brachycera</taxon>
        <taxon>Muscomorpha</taxon>
        <taxon>Syrphoidea</taxon>
        <taxon>Syrphidae</taxon>
        <taxon>Syrphinae</taxon>
        <taxon>Syrphini</taxon>
        <taxon>Scaeva</taxon>
    </lineage>
</organism>
<dbReference type="GO" id="GO:0007165">
    <property type="term" value="P:signal transduction"/>
    <property type="evidence" value="ECO:0007669"/>
    <property type="project" value="UniProtKB-KW"/>
</dbReference>
<keyword evidence="5 10" id="KW-0552">Olfaction</keyword>
<evidence type="ECO:0000256" key="8">
    <source>
        <dbReference type="ARBA" id="ARBA00023170"/>
    </source>
</evidence>
<comment type="subcellular location">
    <subcellularLocation>
        <location evidence="1 10">Cell membrane</location>
        <topology evidence="1 10">Multi-pass membrane protein</topology>
    </subcellularLocation>
</comment>
<keyword evidence="3 10" id="KW-0716">Sensory transduction</keyword>
<evidence type="ECO:0000256" key="6">
    <source>
        <dbReference type="ARBA" id="ARBA00022989"/>
    </source>
</evidence>
<dbReference type="InterPro" id="IPR004117">
    <property type="entry name" value="7tm6_olfct_rcpt"/>
</dbReference>
<evidence type="ECO:0000256" key="4">
    <source>
        <dbReference type="ARBA" id="ARBA00022692"/>
    </source>
</evidence>
<keyword evidence="7 10" id="KW-0472">Membrane</keyword>
<keyword evidence="8 10" id="KW-0675">Receptor</keyword>
<evidence type="ECO:0000256" key="3">
    <source>
        <dbReference type="ARBA" id="ARBA00022606"/>
    </source>
</evidence>
<dbReference type="GO" id="GO:0005549">
    <property type="term" value="F:odorant binding"/>
    <property type="evidence" value="ECO:0007669"/>
    <property type="project" value="InterPro"/>
</dbReference>
<evidence type="ECO:0000256" key="7">
    <source>
        <dbReference type="ARBA" id="ARBA00023136"/>
    </source>
</evidence>
<sequence length="392" mass="45498">MMPRPANGILAAQKYSFYLLFVLKFPTMSPQTPKMLNFLWECVSWISVFVPLHMSFCFFKTVYDGFVLESMDTLSNIGIQGIWLFCSFITMLNYRLKSKDLNDIIDTIEREFLWRSAKGRTYVDMERIHWHAKIVSIVWQFLPTSTVVGSLLRPLFLKPLELPISIWYPFDKNNPYQFALAYFFQAWAQIIVVCSFAVGSSFFFSFGLLCSGQFNITRCALKNLIFTSGVYKRFPELLQNTYQPDSAEYHLGSEQIDKLSGIGSSENFVLEDFESTRRSLPQNFSAEEIGNFRVALKNAVRHHHLLIRLCGMMENFWNFFVVLRVLEVTLQMCFMAFVYVRTSDIFVLLFGVLAAVDLFLLTYPAEYISEQNNLIGTSLLMGHCLQLERFYL</sequence>
<keyword evidence="9 10" id="KW-0807">Transducer</keyword>
<dbReference type="PANTHER" id="PTHR21137:SF42">
    <property type="entry name" value="ODORANT RECEPTOR 83A"/>
    <property type="match status" value="1"/>
</dbReference>
<protein>
    <recommendedName>
        <fullName evidence="10">Odorant receptor</fullName>
    </recommendedName>
</protein>
<dbReference type="PANTHER" id="PTHR21137">
    <property type="entry name" value="ODORANT RECEPTOR"/>
    <property type="match status" value="1"/>
</dbReference>
<dbReference type="Pfam" id="PF02949">
    <property type="entry name" value="7tm_6"/>
    <property type="match status" value="1"/>
</dbReference>
<comment type="similarity">
    <text evidence="10">Belongs to the insect chemoreceptor superfamily. Heteromeric odorant receptor channel (TC 1.A.69) family.</text>
</comment>
<feature type="transmembrane region" description="Helical" evidence="10">
    <location>
        <begin position="35"/>
        <end position="54"/>
    </location>
</feature>
<keyword evidence="4 10" id="KW-0812">Transmembrane</keyword>
<dbReference type="GO" id="GO:0005886">
    <property type="term" value="C:plasma membrane"/>
    <property type="evidence" value="ECO:0007669"/>
    <property type="project" value="UniProtKB-SubCell"/>
</dbReference>
<evidence type="ECO:0000256" key="10">
    <source>
        <dbReference type="RuleBase" id="RU351113"/>
    </source>
</evidence>
<feature type="transmembrane region" description="Helical" evidence="10">
    <location>
        <begin position="74"/>
        <end position="94"/>
    </location>
</feature>
<feature type="transmembrane region" description="Helical" evidence="10">
    <location>
        <begin position="134"/>
        <end position="156"/>
    </location>
</feature>
<evidence type="ECO:0000256" key="2">
    <source>
        <dbReference type="ARBA" id="ARBA00022475"/>
    </source>
</evidence>
<evidence type="ECO:0000256" key="9">
    <source>
        <dbReference type="ARBA" id="ARBA00023224"/>
    </source>
</evidence>
<evidence type="ECO:0000256" key="1">
    <source>
        <dbReference type="ARBA" id="ARBA00004651"/>
    </source>
</evidence>
<reference evidence="11" key="2">
    <citation type="journal article" date="2016" name="PLoS ONE">
        <title>Molecular Characterization and Sex Distribution of Chemosensory Receptor Gene Family Based on Transcriptome Analysis of Scaeva pyrastri.</title>
        <authorList>
            <person name="Li X.M."/>
            <person name="Zhu X.Y."/>
            <person name="He P."/>
            <person name="Xu L."/>
            <person name="Sun L."/>
            <person name="Chen L."/>
            <person name="Wang Z.Q."/>
            <person name="Deng D.G."/>
            <person name="Zhang Y.N."/>
        </authorList>
    </citation>
    <scope>NUCLEOTIDE SEQUENCE</scope>
</reference>
<dbReference type="GO" id="GO:0004984">
    <property type="term" value="F:olfactory receptor activity"/>
    <property type="evidence" value="ECO:0007669"/>
    <property type="project" value="InterPro"/>
</dbReference>
<evidence type="ECO:0000256" key="5">
    <source>
        <dbReference type="ARBA" id="ARBA00022725"/>
    </source>
</evidence>
<evidence type="ECO:0000313" key="11">
    <source>
        <dbReference type="EMBL" id="AOE48087.1"/>
    </source>
</evidence>
<keyword evidence="2" id="KW-1003">Cell membrane</keyword>
<dbReference type="AlphaFoldDB" id="A0A1B3B7A8"/>
<keyword evidence="6 10" id="KW-1133">Transmembrane helix</keyword>